<proteinExistence type="predicted"/>
<organism evidence="2">
    <name type="scientific">viral metagenome</name>
    <dbReference type="NCBI Taxonomy" id="1070528"/>
    <lineage>
        <taxon>unclassified sequences</taxon>
        <taxon>metagenomes</taxon>
        <taxon>organismal metagenomes</taxon>
    </lineage>
</organism>
<accession>A0A6M3K8C4</accession>
<protein>
    <submittedName>
        <fullName evidence="2">Uncharacterized protein</fullName>
    </submittedName>
</protein>
<sequence>MKIGKKSLKMSDGTIRHFKSEKARDNFERIARAIKHSPEFRRKLLKKK</sequence>
<dbReference type="EMBL" id="MT142317">
    <property type="protein sequence ID" value="QJA78040.1"/>
    <property type="molecule type" value="Genomic_DNA"/>
</dbReference>
<dbReference type="AlphaFoldDB" id="A0A6M3K8C4"/>
<evidence type="ECO:0000313" key="1">
    <source>
        <dbReference type="EMBL" id="QJA57180.1"/>
    </source>
</evidence>
<reference evidence="2" key="1">
    <citation type="submission" date="2020-03" db="EMBL/GenBank/DDBJ databases">
        <title>The deep terrestrial virosphere.</title>
        <authorList>
            <person name="Holmfeldt K."/>
            <person name="Nilsson E."/>
            <person name="Simone D."/>
            <person name="Lopez-Fernandez M."/>
            <person name="Wu X."/>
            <person name="de Brujin I."/>
            <person name="Lundin D."/>
            <person name="Andersson A."/>
            <person name="Bertilsson S."/>
            <person name="Dopson M."/>
        </authorList>
    </citation>
    <scope>NUCLEOTIDE SEQUENCE</scope>
    <source>
        <strain evidence="2">MM415A01152</strain>
        <strain evidence="1">MM415B01692</strain>
    </source>
</reference>
<gene>
    <name evidence="2" type="ORF">MM415A01152_0004</name>
    <name evidence="1" type="ORF">MM415B01692_0011</name>
</gene>
<evidence type="ECO:0000313" key="2">
    <source>
        <dbReference type="EMBL" id="QJA78040.1"/>
    </source>
</evidence>
<dbReference type="EMBL" id="MT141258">
    <property type="protein sequence ID" value="QJA57180.1"/>
    <property type="molecule type" value="Genomic_DNA"/>
</dbReference>
<name>A0A6M3K8C4_9ZZZZ</name>